<dbReference type="AlphaFoldDB" id="A0A841BTA1"/>
<evidence type="ECO:0000256" key="1">
    <source>
        <dbReference type="SAM" id="MobiDB-lite"/>
    </source>
</evidence>
<organism evidence="2 3">
    <name type="scientific">Allocatelliglobosispora scoriae</name>
    <dbReference type="NCBI Taxonomy" id="643052"/>
    <lineage>
        <taxon>Bacteria</taxon>
        <taxon>Bacillati</taxon>
        <taxon>Actinomycetota</taxon>
        <taxon>Actinomycetes</taxon>
        <taxon>Micromonosporales</taxon>
        <taxon>Micromonosporaceae</taxon>
        <taxon>Allocatelliglobosispora</taxon>
    </lineage>
</organism>
<reference evidence="2 3" key="1">
    <citation type="submission" date="2020-08" db="EMBL/GenBank/DDBJ databases">
        <title>Sequencing the genomes of 1000 actinobacteria strains.</title>
        <authorList>
            <person name="Klenk H.-P."/>
        </authorList>
    </citation>
    <scope>NUCLEOTIDE SEQUENCE [LARGE SCALE GENOMIC DNA]</scope>
    <source>
        <strain evidence="2 3">DSM 45362</strain>
    </source>
</reference>
<dbReference type="Gene3D" id="1.10.101.10">
    <property type="entry name" value="PGBD-like superfamily/PGBD"/>
    <property type="match status" value="1"/>
</dbReference>
<sequence>MRPRARMIALGGGAAVLVAATVVAWIAATTARTPGQRAAQAAPPSRSMITAPVTSDRIVDQLLLDGVLARSATVVVPGPTAVEGATKLVITKVPVKAGDTVNAGKVLAVVSGRPVIALAGAFPAYRDIARGDRGPDVTQLQRGLRARYNTPITGVFDGRTESDLRKLYTAAGYQPVRRPVEASASTTPASPPPTTPTTRMVVPAGEIAFVPTLPAMVTSVPASVGATAGASLVVLASGAWQVHVTVDDATERALSALPPTTALRFGEGPLSQRGTRLVEVRDSPPPTGGTDGAAGPLGQAGQRVAIFEVGGSVGAPPGDPQQVVVEKAKSPDGALVVPVSALWTAADGTVTVTVVTNGGQRREVTVNVLVTVVGQVAVSPVGGALAAGDQVLVSATGGPRG</sequence>
<keyword evidence="2" id="KW-0378">Hydrolase</keyword>
<accession>A0A841BTA1</accession>
<dbReference type="InterPro" id="IPR036366">
    <property type="entry name" value="PGBDSf"/>
</dbReference>
<protein>
    <submittedName>
        <fullName evidence="2">Peptidoglycan hydrolase-like protein with peptidoglycan-binding domain</fullName>
    </submittedName>
</protein>
<proteinExistence type="predicted"/>
<dbReference type="RefSeq" id="WP_184837010.1">
    <property type="nucleotide sequence ID" value="NZ_JACHMN010000002.1"/>
</dbReference>
<dbReference type="EMBL" id="JACHMN010000002">
    <property type="protein sequence ID" value="MBB5869972.1"/>
    <property type="molecule type" value="Genomic_DNA"/>
</dbReference>
<dbReference type="GO" id="GO:0016787">
    <property type="term" value="F:hydrolase activity"/>
    <property type="evidence" value="ECO:0007669"/>
    <property type="project" value="UniProtKB-KW"/>
</dbReference>
<feature type="region of interest" description="Disordered" evidence="1">
    <location>
        <begin position="178"/>
        <end position="198"/>
    </location>
</feature>
<dbReference type="Proteomes" id="UP000587527">
    <property type="component" value="Unassembled WGS sequence"/>
</dbReference>
<evidence type="ECO:0000313" key="2">
    <source>
        <dbReference type="EMBL" id="MBB5869972.1"/>
    </source>
</evidence>
<gene>
    <name evidence="2" type="ORF">F4553_003351</name>
</gene>
<evidence type="ECO:0000313" key="3">
    <source>
        <dbReference type="Proteomes" id="UP000587527"/>
    </source>
</evidence>
<comment type="caution">
    <text evidence="2">The sequence shown here is derived from an EMBL/GenBank/DDBJ whole genome shotgun (WGS) entry which is preliminary data.</text>
</comment>
<keyword evidence="3" id="KW-1185">Reference proteome</keyword>
<name>A0A841BTA1_9ACTN</name>